<dbReference type="SUPFAM" id="SSF53335">
    <property type="entry name" value="S-adenosyl-L-methionine-dependent methyltransferases"/>
    <property type="match status" value="1"/>
</dbReference>
<evidence type="ECO:0000256" key="1">
    <source>
        <dbReference type="ARBA" id="ARBA00022603"/>
    </source>
</evidence>
<evidence type="ECO:0000256" key="2">
    <source>
        <dbReference type="ARBA" id="ARBA00022679"/>
    </source>
</evidence>
<dbReference type="GO" id="GO:0008171">
    <property type="term" value="F:O-methyltransferase activity"/>
    <property type="evidence" value="ECO:0007669"/>
    <property type="project" value="InterPro"/>
</dbReference>
<proteinExistence type="predicted"/>
<dbReference type="GO" id="GO:0032259">
    <property type="term" value="P:methylation"/>
    <property type="evidence" value="ECO:0007669"/>
    <property type="project" value="UniProtKB-KW"/>
</dbReference>
<dbReference type="PIRSF" id="PIRSF005739">
    <property type="entry name" value="O-mtase"/>
    <property type="match status" value="1"/>
</dbReference>
<accession>A0A6A6WN37</accession>
<keyword evidence="7" id="KW-1185">Reference proteome</keyword>
<dbReference type="Pfam" id="PF00891">
    <property type="entry name" value="Methyltransf_2"/>
    <property type="match status" value="1"/>
</dbReference>
<evidence type="ECO:0000256" key="3">
    <source>
        <dbReference type="ARBA" id="ARBA00022691"/>
    </source>
</evidence>
<dbReference type="EMBL" id="ML996565">
    <property type="protein sequence ID" value="KAF2763496.1"/>
    <property type="molecule type" value="Genomic_DNA"/>
</dbReference>
<feature type="domain" description="O-methyltransferase C-terminal" evidence="5">
    <location>
        <begin position="226"/>
        <end position="371"/>
    </location>
</feature>
<dbReference type="PANTHER" id="PTHR43712">
    <property type="entry name" value="PUTATIVE (AFU_ORTHOLOGUE AFUA_4G14580)-RELATED"/>
    <property type="match status" value="1"/>
</dbReference>
<name>A0A6A6WN37_9PEZI</name>
<reference evidence="6" key="1">
    <citation type="journal article" date="2020" name="Stud. Mycol.">
        <title>101 Dothideomycetes genomes: a test case for predicting lifestyles and emergence of pathogens.</title>
        <authorList>
            <person name="Haridas S."/>
            <person name="Albert R."/>
            <person name="Binder M."/>
            <person name="Bloem J."/>
            <person name="Labutti K."/>
            <person name="Salamov A."/>
            <person name="Andreopoulos B."/>
            <person name="Baker S."/>
            <person name="Barry K."/>
            <person name="Bills G."/>
            <person name="Bluhm B."/>
            <person name="Cannon C."/>
            <person name="Castanera R."/>
            <person name="Culley D."/>
            <person name="Daum C."/>
            <person name="Ezra D."/>
            <person name="Gonzalez J."/>
            <person name="Henrissat B."/>
            <person name="Kuo A."/>
            <person name="Liang C."/>
            <person name="Lipzen A."/>
            <person name="Lutzoni F."/>
            <person name="Magnuson J."/>
            <person name="Mondo S."/>
            <person name="Nolan M."/>
            <person name="Ohm R."/>
            <person name="Pangilinan J."/>
            <person name="Park H.-J."/>
            <person name="Ramirez L."/>
            <person name="Alfaro M."/>
            <person name="Sun H."/>
            <person name="Tritt A."/>
            <person name="Yoshinaga Y."/>
            <person name="Zwiers L.-H."/>
            <person name="Turgeon B."/>
            <person name="Goodwin S."/>
            <person name="Spatafora J."/>
            <person name="Crous P."/>
            <person name="Grigoriev I."/>
        </authorList>
    </citation>
    <scope>NUCLEOTIDE SEQUENCE</scope>
    <source>
        <strain evidence="6">CBS 121739</strain>
    </source>
</reference>
<keyword evidence="1" id="KW-0489">Methyltransferase</keyword>
<dbReference type="PROSITE" id="PS51683">
    <property type="entry name" value="SAM_OMT_II"/>
    <property type="match status" value="1"/>
</dbReference>
<keyword evidence="2" id="KW-0808">Transferase</keyword>
<dbReference type="OrthoDB" id="2410195at2759"/>
<dbReference type="Gene3D" id="3.40.50.150">
    <property type="entry name" value="Vaccinia Virus protein VP39"/>
    <property type="match status" value="1"/>
</dbReference>
<evidence type="ECO:0000313" key="6">
    <source>
        <dbReference type="EMBL" id="KAF2763496.1"/>
    </source>
</evidence>
<gene>
    <name evidence="6" type="ORF">EJ05DRAFT_507082</name>
</gene>
<dbReference type="PANTHER" id="PTHR43712:SF2">
    <property type="entry name" value="O-METHYLTRANSFERASE CICE"/>
    <property type="match status" value="1"/>
</dbReference>
<dbReference type="InterPro" id="IPR001077">
    <property type="entry name" value="COMT_C"/>
</dbReference>
<dbReference type="InterPro" id="IPR036390">
    <property type="entry name" value="WH_DNA-bd_sf"/>
</dbReference>
<sequence>MSSQLITAAEELLALAKQDQNKQYIHTATLEVADKFRCLCETPLDIVLRQWKSSHLTAAIDVLKSLKVFENMPESDSITASELAQKSNVDASVITRCMRMLCVEGIAHETEPGVFLHNEKSLAFMSDSPIAAFFEMVLDQDMVLRKLPEYFATHTIADFFDLKKSPWVYALGHEGRPFYEVLAADPVRAKRFDVVMGQADKLFDIRGTYPFAGAKAGIEAEPDRAFIVDVGGGNGTTLKTIQQEAPDGFGAAMVLQDRPDVLAAIDENDVPGVTKMEQDIFAPQKVKNAHLYLIRRVLHNFYPETCVKILENIASAMGPTSRLLVCDAVLADRTQVGENAMTCFMDMSMMVMTGREKTAREFREIASAAGLEVVKFWPDQAGAQVVIEMRLKD</sequence>
<dbReference type="AlphaFoldDB" id="A0A6A6WN37"/>
<evidence type="ECO:0000256" key="4">
    <source>
        <dbReference type="PIRSR" id="PIRSR005739-1"/>
    </source>
</evidence>
<protein>
    <submittedName>
        <fullName evidence="6">O-methyltransferas-like protein</fullName>
    </submittedName>
</protein>
<dbReference type="Proteomes" id="UP000799437">
    <property type="component" value="Unassembled WGS sequence"/>
</dbReference>
<dbReference type="InterPro" id="IPR029063">
    <property type="entry name" value="SAM-dependent_MTases_sf"/>
</dbReference>
<evidence type="ECO:0000313" key="7">
    <source>
        <dbReference type="Proteomes" id="UP000799437"/>
    </source>
</evidence>
<keyword evidence="3" id="KW-0949">S-adenosyl-L-methionine</keyword>
<organism evidence="6 7">
    <name type="scientific">Pseudovirgaria hyperparasitica</name>
    <dbReference type="NCBI Taxonomy" id="470096"/>
    <lineage>
        <taxon>Eukaryota</taxon>
        <taxon>Fungi</taxon>
        <taxon>Dikarya</taxon>
        <taxon>Ascomycota</taxon>
        <taxon>Pezizomycotina</taxon>
        <taxon>Dothideomycetes</taxon>
        <taxon>Dothideomycetes incertae sedis</taxon>
        <taxon>Acrospermales</taxon>
        <taxon>Acrospermaceae</taxon>
        <taxon>Pseudovirgaria</taxon>
    </lineage>
</organism>
<dbReference type="GeneID" id="54488934"/>
<evidence type="ECO:0000259" key="5">
    <source>
        <dbReference type="Pfam" id="PF00891"/>
    </source>
</evidence>
<dbReference type="SUPFAM" id="SSF46785">
    <property type="entry name" value="Winged helix' DNA-binding domain"/>
    <property type="match status" value="1"/>
</dbReference>
<dbReference type="RefSeq" id="XP_033605947.1">
    <property type="nucleotide sequence ID" value="XM_033747880.1"/>
</dbReference>
<dbReference type="InterPro" id="IPR036388">
    <property type="entry name" value="WH-like_DNA-bd_sf"/>
</dbReference>
<dbReference type="Gene3D" id="1.10.10.10">
    <property type="entry name" value="Winged helix-like DNA-binding domain superfamily/Winged helix DNA-binding domain"/>
    <property type="match status" value="1"/>
</dbReference>
<dbReference type="InterPro" id="IPR016461">
    <property type="entry name" value="COMT-like"/>
</dbReference>
<feature type="active site" description="Proton acceptor" evidence="4">
    <location>
        <position position="299"/>
    </location>
</feature>